<dbReference type="Proteomes" id="UP001148737">
    <property type="component" value="Unassembled WGS sequence"/>
</dbReference>
<proteinExistence type="predicted"/>
<sequence>MTFKKTLLLAATTAATAFGAALAGFEECGTLEATEEFMAAARKMQVSESFASQAVSNQRLASNIIVPTYYHVVHTSNDEKGGYLTEADLKANLADLNQDYVNMGFQFEFKGVDYNTSSTWAAGDEMASMRSTLRKGDYRSLNLFFIPVMKDNGLCTLPTANEDWKRSDGCVVRTDVRTNGQTTTHEVGHWLGLLHTFQAPNDTITCDATNDMVDDTPALINKWSCNANDDTCPGLPGKDPVNNYMS</sequence>
<evidence type="ECO:0000313" key="1">
    <source>
        <dbReference type="EMBL" id="KAJ3484897.1"/>
    </source>
</evidence>
<gene>
    <name evidence="1" type="ORF">NLG97_g6944</name>
</gene>
<dbReference type="EMBL" id="JANAKD010000993">
    <property type="protein sequence ID" value="KAJ3484897.1"/>
    <property type="molecule type" value="Genomic_DNA"/>
</dbReference>
<evidence type="ECO:0000313" key="2">
    <source>
        <dbReference type="Proteomes" id="UP001148737"/>
    </source>
</evidence>
<accession>A0ACC1QNS3</accession>
<comment type="caution">
    <text evidence="1">The sequence shown here is derived from an EMBL/GenBank/DDBJ whole genome shotgun (WGS) entry which is preliminary data.</text>
</comment>
<protein>
    <submittedName>
        <fullName evidence="1">Uncharacterized protein</fullName>
    </submittedName>
</protein>
<reference evidence="1" key="1">
    <citation type="submission" date="2022-07" db="EMBL/GenBank/DDBJ databases">
        <title>Genome Sequence of Lecanicillium saksenae.</title>
        <authorList>
            <person name="Buettner E."/>
        </authorList>
    </citation>
    <scope>NUCLEOTIDE SEQUENCE</scope>
    <source>
        <strain evidence="1">VT-O1</strain>
    </source>
</reference>
<name>A0ACC1QNS3_9HYPO</name>
<organism evidence="1 2">
    <name type="scientific">Lecanicillium saksenae</name>
    <dbReference type="NCBI Taxonomy" id="468837"/>
    <lineage>
        <taxon>Eukaryota</taxon>
        <taxon>Fungi</taxon>
        <taxon>Dikarya</taxon>
        <taxon>Ascomycota</taxon>
        <taxon>Pezizomycotina</taxon>
        <taxon>Sordariomycetes</taxon>
        <taxon>Hypocreomycetidae</taxon>
        <taxon>Hypocreales</taxon>
        <taxon>Cordycipitaceae</taxon>
        <taxon>Lecanicillium</taxon>
    </lineage>
</organism>
<keyword evidence="2" id="KW-1185">Reference proteome</keyword>